<dbReference type="SUPFAM" id="SSF52266">
    <property type="entry name" value="SGNH hydrolase"/>
    <property type="match status" value="1"/>
</dbReference>
<accession>A0AB73NJU1</accession>
<feature type="domain" description="SGNH hydrolase-type esterase" evidence="1">
    <location>
        <begin position="44"/>
        <end position="100"/>
    </location>
</feature>
<dbReference type="AlphaFoldDB" id="A0AB73NJU1"/>
<dbReference type="InterPro" id="IPR013830">
    <property type="entry name" value="SGNH_hydro"/>
</dbReference>
<dbReference type="EMBL" id="NGLB01000001">
    <property type="protein sequence ID" value="OTO00017.1"/>
    <property type="molecule type" value="Genomic_DNA"/>
</dbReference>
<dbReference type="Pfam" id="PF13472">
    <property type="entry name" value="Lipase_GDSL_2"/>
    <property type="match status" value="1"/>
</dbReference>
<protein>
    <submittedName>
        <fullName evidence="2">Esterase</fullName>
    </submittedName>
</protein>
<evidence type="ECO:0000313" key="3">
    <source>
        <dbReference type="Proteomes" id="UP000194737"/>
    </source>
</evidence>
<sequence length="109" mass="12352">MDTKNNPILRAWQDEEVVFLNILLTGNSLIVRKETLKEPMLNVYLQNKISGIHIMNTAVSGNNSQALRERFAKDVLSYTADKVFILIGTNDLAEHKQLSKETYQKICSG</sequence>
<name>A0AB73NJU1_ENTFC</name>
<proteinExistence type="predicted"/>
<dbReference type="Proteomes" id="UP000194737">
    <property type="component" value="Unassembled WGS sequence"/>
</dbReference>
<dbReference type="Gene3D" id="3.40.50.1110">
    <property type="entry name" value="SGNH hydrolase"/>
    <property type="match status" value="1"/>
</dbReference>
<reference evidence="2 3" key="1">
    <citation type="submission" date="2017-05" db="EMBL/GenBank/DDBJ databases">
        <title>The Genome Sequence of Enterococcus faecium 6F2_DIV0138.</title>
        <authorList>
            <consortium name="The Broad Institute Genomics Platform"/>
            <consortium name="The Broad Institute Genomic Center for Infectious Diseases"/>
            <person name="Earl A."/>
            <person name="Manson A."/>
            <person name="Schwartman J."/>
            <person name="Gilmore M."/>
            <person name="Abouelleil A."/>
            <person name="Cao P."/>
            <person name="Chapman S."/>
            <person name="Cusick C."/>
            <person name="Shea T."/>
            <person name="Young S."/>
            <person name="Neafsey D."/>
            <person name="Nusbaum C."/>
            <person name="Birren B."/>
        </authorList>
    </citation>
    <scope>NUCLEOTIDE SEQUENCE [LARGE SCALE GENOMIC DNA]</scope>
    <source>
        <strain evidence="2 3">6F2_DIV0138</strain>
    </source>
</reference>
<dbReference type="InterPro" id="IPR036514">
    <property type="entry name" value="SGNH_hydro_sf"/>
</dbReference>
<evidence type="ECO:0000259" key="1">
    <source>
        <dbReference type="Pfam" id="PF13472"/>
    </source>
</evidence>
<comment type="caution">
    <text evidence="2">The sequence shown here is derived from an EMBL/GenBank/DDBJ whole genome shotgun (WGS) entry which is preliminary data.</text>
</comment>
<evidence type="ECO:0000313" key="2">
    <source>
        <dbReference type="EMBL" id="OTO00017.1"/>
    </source>
</evidence>
<gene>
    <name evidence="2" type="ORF">A5804_001510</name>
</gene>
<organism evidence="2 3">
    <name type="scientific">Enterococcus faecium</name>
    <name type="common">Streptococcus faecium</name>
    <dbReference type="NCBI Taxonomy" id="1352"/>
    <lineage>
        <taxon>Bacteria</taxon>
        <taxon>Bacillati</taxon>
        <taxon>Bacillota</taxon>
        <taxon>Bacilli</taxon>
        <taxon>Lactobacillales</taxon>
        <taxon>Enterococcaceae</taxon>
        <taxon>Enterococcus</taxon>
    </lineage>
</organism>